<dbReference type="InterPro" id="IPR011960">
    <property type="entry name" value="Gentisate_dOase"/>
</dbReference>
<dbReference type="InterPro" id="IPR013096">
    <property type="entry name" value="Cupin_2"/>
</dbReference>
<dbReference type="Proteomes" id="UP001209412">
    <property type="component" value="Unassembled WGS sequence"/>
</dbReference>
<dbReference type="InterPro" id="IPR011051">
    <property type="entry name" value="RmlC_Cupin_sf"/>
</dbReference>
<organism evidence="6 8">
    <name type="scientific">Paraburkholderia madseniana</name>
    <dbReference type="NCBI Taxonomy" id="2599607"/>
    <lineage>
        <taxon>Bacteria</taxon>
        <taxon>Pseudomonadati</taxon>
        <taxon>Pseudomonadota</taxon>
        <taxon>Betaproteobacteria</taxon>
        <taxon>Burkholderiales</taxon>
        <taxon>Burkholderiaceae</taxon>
        <taxon>Paraburkholderia</taxon>
    </lineage>
</organism>
<protein>
    <recommendedName>
        <fullName evidence="3">Gentisate 1,2-dioxygenase</fullName>
        <ecNumber evidence="3">1.13.11.4</ecNumber>
    </recommendedName>
</protein>
<comment type="caution">
    <text evidence="6">The sequence shown here is derived from an EMBL/GenBank/DDBJ whole genome shotgun (WGS) entry which is preliminary data.</text>
</comment>
<dbReference type="InterPro" id="IPR047183">
    <property type="entry name" value="GDO-like"/>
</dbReference>
<evidence type="ECO:0000313" key="6">
    <source>
        <dbReference type="EMBL" id="MDQ6411022.1"/>
    </source>
</evidence>
<keyword evidence="7" id="KW-1185">Reference proteome</keyword>
<feature type="domain" description="Cupin type-2" evidence="4">
    <location>
        <begin position="97"/>
        <end position="156"/>
    </location>
</feature>
<sequence>MNAPYAFHEPAPTRQDFYDRIRGLNLTPLWESLHSLVPREPRSPATPTLWRYRDVQPYLMQSGQLITAEEAVRRVLVLENPGLPGLSSITQSLYAGLQLILPGEVAPSHRHAQSALRFIVDGKGAYTTVDGERTLMHPGDFIITPSWAWHDHGNEGIDGVSEPVVWLDGLDIPMLRFFDAGFAENDTELSQRVTHPEGSTFARFGYNMAPVKNVGALANSPIFNYPYARSREALDTLKRTDAVDAWHGHKLRYVNPLTGGSPMPTIATFLQLLPAAFAGKRHRATDGTVYCVVEGRGSAVIDGQRFEFEPHDVFVVPSWAELRLSSIDDAVLFSFSDRPLQSAASILREAFLDN</sequence>
<dbReference type="CDD" id="cd02216">
    <property type="entry name" value="cupin_GDO-like_N"/>
    <property type="match status" value="1"/>
</dbReference>
<evidence type="ECO:0000256" key="1">
    <source>
        <dbReference type="ARBA" id="ARBA00022964"/>
    </source>
</evidence>
<dbReference type="CDD" id="cd06992">
    <property type="entry name" value="cupin_GDO-like_C"/>
    <property type="match status" value="1"/>
</dbReference>
<dbReference type="AlphaFoldDB" id="A0AAP5EZ16"/>
<dbReference type="NCBIfam" id="TIGR02272">
    <property type="entry name" value="gentisate_1_2"/>
    <property type="match status" value="1"/>
</dbReference>
<dbReference type="SUPFAM" id="SSF51182">
    <property type="entry name" value="RmlC-like cupins"/>
    <property type="match status" value="1"/>
</dbReference>
<reference evidence="6" key="1">
    <citation type="submission" date="2022-06" db="EMBL/GenBank/DDBJ databases">
        <title>PHB producers.</title>
        <authorList>
            <person name="Besaury L."/>
        </authorList>
    </citation>
    <scope>NUCLEOTIDE SEQUENCE</scope>
    <source>
        <strain evidence="6 7">SEWS6</strain>
    </source>
</reference>
<dbReference type="Pfam" id="PF07883">
    <property type="entry name" value="Cupin_2"/>
    <property type="match status" value="1"/>
</dbReference>
<proteinExistence type="predicted"/>
<evidence type="ECO:0000256" key="2">
    <source>
        <dbReference type="ARBA" id="ARBA00023002"/>
    </source>
</evidence>
<dbReference type="Proteomes" id="UP001242288">
    <property type="component" value="Unassembled WGS sequence"/>
</dbReference>
<dbReference type="PANTHER" id="PTHR41517:SF1">
    <property type="entry name" value="CUPIN"/>
    <property type="match status" value="1"/>
</dbReference>
<dbReference type="GO" id="GO:0047922">
    <property type="term" value="F:gentisate 1,2-dioxygenase activity"/>
    <property type="evidence" value="ECO:0007669"/>
    <property type="project" value="UniProtKB-UniRule"/>
</dbReference>
<dbReference type="InterPro" id="IPR014710">
    <property type="entry name" value="RmlC-like_jellyroll"/>
</dbReference>
<evidence type="ECO:0000313" key="8">
    <source>
        <dbReference type="Proteomes" id="UP001242288"/>
    </source>
</evidence>
<evidence type="ECO:0000313" key="5">
    <source>
        <dbReference type="EMBL" id="MCX4149205.1"/>
    </source>
</evidence>
<accession>A0AAP5EZ16</accession>
<evidence type="ECO:0000259" key="4">
    <source>
        <dbReference type="Pfam" id="PF07883"/>
    </source>
</evidence>
<keyword evidence="2 6" id="KW-0560">Oxidoreductase</keyword>
<evidence type="ECO:0000256" key="3">
    <source>
        <dbReference type="NCBIfam" id="TIGR02272"/>
    </source>
</evidence>
<dbReference type="RefSeq" id="WP_266260126.1">
    <property type="nucleotide sequence ID" value="NZ_JAMXWF010000027.1"/>
</dbReference>
<keyword evidence="1" id="KW-0223">Dioxygenase</keyword>
<dbReference type="Gene3D" id="2.60.120.10">
    <property type="entry name" value="Jelly Rolls"/>
    <property type="match status" value="1"/>
</dbReference>
<dbReference type="EC" id="1.13.11.4" evidence="3"/>
<dbReference type="PANTHER" id="PTHR41517">
    <property type="entry name" value="1,2-DIOXYGENASE PROTEIN-RELATED"/>
    <property type="match status" value="1"/>
</dbReference>
<evidence type="ECO:0000313" key="7">
    <source>
        <dbReference type="Proteomes" id="UP001209412"/>
    </source>
</evidence>
<dbReference type="EMBL" id="JAPKHW010000027">
    <property type="protein sequence ID" value="MCX4149205.1"/>
    <property type="molecule type" value="Genomic_DNA"/>
</dbReference>
<dbReference type="EMBL" id="JAMXWF010000027">
    <property type="protein sequence ID" value="MDQ6411022.1"/>
    <property type="molecule type" value="Genomic_DNA"/>
</dbReference>
<name>A0AAP5EZ16_9BURK</name>
<gene>
    <name evidence="6" type="primary">gtdA</name>
    <name evidence="6" type="ORF">NIE36_28010</name>
    <name evidence="5" type="ORF">OSB80_28080</name>
</gene>